<dbReference type="PIRSF" id="PIRSF015626">
    <property type="entry name" value="FdhD"/>
    <property type="match status" value="1"/>
</dbReference>
<evidence type="ECO:0000256" key="3">
    <source>
        <dbReference type="HAMAP-Rule" id="MF_00187"/>
    </source>
</evidence>
<keyword evidence="1 3" id="KW-0963">Cytoplasm</keyword>
<dbReference type="GO" id="GO:0006777">
    <property type="term" value="P:Mo-molybdopterin cofactor biosynthetic process"/>
    <property type="evidence" value="ECO:0007669"/>
    <property type="project" value="UniProtKB-UniRule"/>
</dbReference>
<dbReference type="GO" id="GO:0097163">
    <property type="term" value="F:sulfur carrier activity"/>
    <property type="evidence" value="ECO:0007669"/>
    <property type="project" value="UniProtKB-UniRule"/>
</dbReference>
<keyword evidence="2 3" id="KW-0501">Molybdenum cofactor biosynthesis</keyword>
<evidence type="ECO:0000313" key="5">
    <source>
        <dbReference type="EMBL" id="MBT9289039.1"/>
    </source>
</evidence>
<dbReference type="EMBL" id="JAHHZF010000003">
    <property type="protein sequence ID" value="MBT9289039.1"/>
    <property type="molecule type" value="Genomic_DNA"/>
</dbReference>
<comment type="caution">
    <text evidence="5">The sequence shown here is derived from an EMBL/GenBank/DDBJ whole genome shotgun (WGS) entry which is preliminary data.</text>
</comment>
<dbReference type="GO" id="GO:0016783">
    <property type="term" value="F:sulfurtransferase activity"/>
    <property type="evidence" value="ECO:0007669"/>
    <property type="project" value="InterPro"/>
</dbReference>
<comment type="subcellular location">
    <subcellularLocation>
        <location evidence="3">Cytoplasm</location>
    </subcellularLocation>
</comment>
<keyword evidence="6" id="KW-1185">Reference proteome</keyword>
<dbReference type="SUPFAM" id="SSF53927">
    <property type="entry name" value="Cytidine deaminase-like"/>
    <property type="match status" value="1"/>
</dbReference>
<feature type="binding site" evidence="3">
    <location>
        <begin position="261"/>
        <end position="266"/>
    </location>
    <ligand>
        <name>Mo-bis(molybdopterin guanine dinucleotide)</name>
        <dbReference type="ChEBI" id="CHEBI:60539"/>
    </ligand>
</feature>
<reference evidence="5 6" key="1">
    <citation type="submission" date="2021-06" db="EMBL/GenBank/DDBJ databases">
        <authorList>
            <person name="Grouzdev D.S."/>
            <person name="Koziaeva V."/>
        </authorList>
    </citation>
    <scope>NUCLEOTIDE SEQUENCE [LARGE SCALE GENOMIC DNA]</scope>
    <source>
        <strain evidence="5 6">22</strain>
    </source>
</reference>
<dbReference type="Gene3D" id="3.40.140.10">
    <property type="entry name" value="Cytidine Deaminase, domain 2"/>
    <property type="match status" value="1"/>
</dbReference>
<proteinExistence type="inferred from homology"/>
<feature type="compositionally biased region" description="Basic and acidic residues" evidence="4">
    <location>
        <begin position="1"/>
        <end position="10"/>
    </location>
</feature>
<dbReference type="Gene3D" id="3.10.20.10">
    <property type="match status" value="1"/>
</dbReference>
<dbReference type="Proteomes" id="UP000766595">
    <property type="component" value="Unassembled WGS sequence"/>
</dbReference>
<dbReference type="InterPro" id="IPR003786">
    <property type="entry name" value="FdhD"/>
</dbReference>
<feature type="region of interest" description="Disordered" evidence="4">
    <location>
        <begin position="1"/>
        <end position="20"/>
    </location>
</feature>
<sequence>MLKPMPHPETEPPAPAGARRAAALRVTRAGVESRRELIAEEEPVALVFNGLSYAVMMATPADLEDFALGFALTEGILAAPDELYDTEVERFARGAEVRLRIAAERFAALRNRQRNLAGRTGCGLCGVDTIAEALRPVAHVASRLAVPAEAVHAAMKAFPPLQVLNAEVGAIHAAAFARADGSLVAVREDVGRHNALDKLIGHLARTGISGADGFVVVSSRCSYEMVHKTAAAGIPLIASVSAPTVLAVEFAEEAGVGLCAFVRDGRFTVYACPDRVTT</sequence>
<evidence type="ECO:0000256" key="4">
    <source>
        <dbReference type="SAM" id="MobiDB-lite"/>
    </source>
</evidence>
<comment type="function">
    <text evidence="3">Required for formate dehydrogenase (FDH) activity. Acts as a sulfur carrier protein that transfers sulfur from IscS to the molybdenum cofactor prior to its insertion into FDH.</text>
</comment>
<dbReference type="InterPro" id="IPR016193">
    <property type="entry name" value="Cytidine_deaminase-like"/>
</dbReference>
<comment type="similarity">
    <text evidence="3">Belongs to the FdhD family.</text>
</comment>
<dbReference type="RefSeq" id="WP_261967692.1">
    <property type="nucleotide sequence ID" value="NZ_JAHHZF010000003.1"/>
</dbReference>
<dbReference type="HAMAP" id="MF_00187">
    <property type="entry name" value="FdhD"/>
    <property type="match status" value="1"/>
</dbReference>
<dbReference type="PANTHER" id="PTHR30592:SF1">
    <property type="entry name" value="SULFUR CARRIER PROTEIN FDHD"/>
    <property type="match status" value="1"/>
</dbReference>
<organism evidence="5 6">
    <name type="scientific">Prosthecodimorpha staleyi</name>
    <dbReference type="NCBI Taxonomy" id="2840188"/>
    <lineage>
        <taxon>Bacteria</taxon>
        <taxon>Pseudomonadati</taxon>
        <taxon>Pseudomonadota</taxon>
        <taxon>Alphaproteobacteria</taxon>
        <taxon>Hyphomicrobiales</taxon>
        <taxon>Ancalomicrobiaceae</taxon>
        <taxon>Prosthecodimorpha</taxon>
    </lineage>
</organism>
<feature type="active site" description="Cysteine persulfide intermediate" evidence="3">
    <location>
        <position position="122"/>
    </location>
</feature>
<protein>
    <recommendedName>
        <fullName evidence="3">Sulfur carrier protein FdhD</fullName>
    </recommendedName>
</protein>
<dbReference type="GO" id="GO:0005737">
    <property type="term" value="C:cytoplasm"/>
    <property type="evidence" value="ECO:0007669"/>
    <property type="project" value="UniProtKB-SubCell"/>
</dbReference>
<name>A0A947GI83_9HYPH</name>
<evidence type="ECO:0000313" key="6">
    <source>
        <dbReference type="Proteomes" id="UP000766595"/>
    </source>
</evidence>
<dbReference type="PANTHER" id="PTHR30592">
    <property type="entry name" value="FORMATE DEHYDROGENASE"/>
    <property type="match status" value="1"/>
</dbReference>
<evidence type="ECO:0000256" key="2">
    <source>
        <dbReference type="ARBA" id="ARBA00023150"/>
    </source>
</evidence>
<dbReference type="Pfam" id="PF02634">
    <property type="entry name" value="FdhD-NarQ"/>
    <property type="match status" value="1"/>
</dbReference>
<dbReference type="NCBIfam" id="TIGR00129">
    <property type="entry name" value="fdhD_narQ"/>
    <property type="match status" value="1"/>
</dbReference>
<evidence type="ECO:0000256" key="1">
    <source>
        <dbReference type="ARBA" id="ARBA00022490"/>
    </source>
</evidence>
<gene>
    <name evidence="3 5" type="primary">fdhD</name>
    <name evidence="5" type="ORF">KL771_06235</name>
</gene>
<dbReference type="AlphaFoldDB" id="A0A947GI83"/>
<accession>A0A947GI83</accession>